<dbReference type="RefSeq" id="WP_187742867.1">
    <property type="nucleotide sequence ID" value="NZ_CP060825.1"/>
</dbReference>
<feature type="region of interest" description="Disordered" evidence="2">
    <location>
        <begin position="1"/>
        <end position="27"/>
    </location>
</feature>
<dbReference type="InterPro" id="IPR023606">
    <property type="entry name" value="CoA-Trfase_III_dom_1_sf"/>
</dbReference>
<dbReference type="Gene3D" id="3.40.50.10540">
    <property type="entry name" value="Crotonobetainyl-coa:carnitine coa-transferase, domain 1"/>
    <property type="match status" value="1"/>
</dbReference>
<dbReference type="KEGG" id="sgj:IAG43_24615"/>
<dbReference type="InterPro" id="IPR003673">
    <property type="entry name" value="CoA-Trfase_fam_III"/>
</dbReference>
<evidence type="ECO:0000256" key="1">
    <source>
        <dbReference type="ARBA" id="ARBA00022679"/>
    </source>
</evidence>
<evidence type="ECO:0000313" key="4">
    <source>
        <dbReference type="Proteomes" id="UP000516230"/>
    </source>
</evidence>
<dbReference type="EMBL" id="CP060825">
    <property type="protein sequence ID" value="QNP65803.1"/>
    <property type="molecule type" value="Genomic_DNA"/>
</dbReference>
<proteinExistence type="predicted"/>
<dbReference type="SUPFAM" id="SSF89796">
    <property type="entry name" value="CoA-transferase family III (CaiB/BaiF)"/>
    <property type="match status" value="1"/>
</dbReference>
<dbReference type="Gene3D" id="3.30.1540.10">
    <property type="entry name" value="formyl-coa transferase, domain 3"/>
    <property type="match status" value="1"/>
</dbReference>
<dbReference type="GO" id="GO:0008410">
    <property type="term" value="F:CoA-transferase activity"/>
    <property type="evidence" value="ECO:0007669"/>
    <property type="project" value="TreeGrafter"/>
</dbReference>
<reference evidence="3 4" key="1">
    <citation type="submission" date="2020-08" db="EMBL/GenBank/DDBJ databases">
        <title>A novel species.</title>
        <authorList>
            <person name="Gao J."/>
        </authorList>
    </citation>
    <scope>NUCLEOTIDE SEQUENCE [LARGE SCALE GENOMIC DNA]</scope>
    <source>
        <strain evidence="3 4">CRPJ-33</strain>
    </source>
</reference>
<dbReference type="Pfam" id="PF02515">
    <property type="entry name" value="CoA_transf_3"/>
    <property type="match status" value="1"/>
</dbReference>
<dbReference type="InterPro" id="IPR044855">
    <property type="entry name" value="CoA-Trfase_III_dom3_sf"/>
</dbReference>
<sequence length="418" mass="43450">MAGTTPPQHDGAQPSPGATPPRRDGTLPLAGITVVSIEQAVAAPFATRQLADLGARVIKVERPGGGDFARRYDTTVHGESSYFVWLNRSKESVTLDLKTGAGRAVLDELLADADVFVQNLAPGAAERMGLGPAALAGRFPSLVPCTVSGYGTSGPWADRKAYDLLVQCQTGLVSLTGSAAQAARVGVSIADIAAGMYAYSGILTALFTRAVHGTVHPVEVSLFEALAEWMSQPAHYTAHSGAQPPRAGTQHATIAPYGTYTAADGTEVLISVQNEREWASLCRDFLGAPGLTGDPRFATGSARVRHRRELNALIAERFAASDGDAAMKLLDSIGIANAPVNDVAQFLDHPVLAGRDRWRPVGIPGGHTVSALLPPADLAGFVPRMDAVPALGEHTDAVLAALGYDSAAVDALRAGGVV</sequence>
<dbReference type="PANTHER" id="PTHR48207">
    <property type="entry name" value="SUCCINATE--HYDROXYMETHYLGLUTARATE COA-TRANSFERASE"/>
    <property type="match status" value="1"/>
</dbReference>
<evidence type="ECO:0000256" key="2">
    <source>
        <dbReference type="SAM" id="MobiDB-lite"/>
    </source>
</evidence>
<keyword evidence="4" id="KW-1185">Reference proteome</keyword>
<keyword evidence="1 3" id="KW-0808">Transferase</keyword>
<name>A0A7H0HZ37_9ACTN</name>
<protein>
    <submittedName>
        <fullName evidence="3">CoA transferase</fullName>
    </submittedName>
</protein>
<gene>
    <name evidence="3" type="ORF">IAG43_24615</name>
</gene>
<dbReference type="PANTHER" id="PTHR48207:SF3">
    <property type="entry name" value="SUCCINATE--HYDROXYMETHYLGLUTARATE COA-TRANSFERASE"/>
    <property type="match status" value="1"/>
</dbReference>
<dbReference type="Proteomes" id="UP000516230">
    <property type="component" value="Chromosome"/>
</dbReference>
<dbReference type="AlphaFoldDB" id="A0A7H0HZ37"/>
<organism evidence="3 4">
    <name type="scientific">Streptomyces genisteinicus</name>
    <dbReference type="NCBI Taxonomy" id="2768068"/>
    <lineage>
        <taxon>Bacteria</taxon>
        <taxon>Bacillati</taxon>
        <taxon>Actinomycetota</taxon>
        <taxon>Actinomycetes</taxon>
        <taxon>Kitasatosporales</taxon>
        <taxon>Streptomycetaceae</taxon>
        <taxon>Streptomyces</taxon>
    </lineage>
</organism>
<accession>A0A7H0HZ37</accession>
<evidence type="ECO:0000313" key="3">
    <source>
        <dbReference type="EMBL" id="QNP65803.1"/>
    </source>
</evidence>
<dbReference type="InterPro" id="IPR050483">
    <property type="entry name" value="CoA-transferase_III_domain"/>
</dbReference>